<evidence type="ECO:0000256" key="5">
    <source>
        <dbReference type="ARBA" id="ARBA00023136"/>
    </source>
</evidence>
<accession>A0A222WJ23</accession>
<dbReference type="STRING" id="172713.GCA_001705305_04393"/>
<evidence type="ECO:0000313" key="8">
    <source>
        <dbReference type="Proteomes" id="UP000214666"/>
    </source>
</evidence>
<comment type="subcellular location">
    <subcellularLocation>
        <location evidence="1">Cell membrane</location>
        <topology evidence="1">Multi-pass membrane protein</topology>
    </subcellularLocation>
</comment>
<feature type="transmembrane region" description="Helical" evidence="6">
    <location>
        <begin position="335"/>
        <end position="353"/>
    </location>
</feature>
<dbReference type="PANTHER" id="PTHR30250:SF11">
    <property type="entry name" value="O-ANTIGEN TRANSPORTER-RELATED"/>
    <property type="match status" value="1"/>
</dbReference>
<name>A0A222WJ23_9BACL</name>
<feature type="transmembrane region" description="Helical" evidence="6">
    <location>
        <begin position="38"/>
        <end position="61"/>
    </location>
</feature>
<feature type="transmembrane region" description="Helical" evidence="6">
    <location>
        <begin position="289"/>
        <end position="315"/>
    </location>
</feature>
<feature type="transmembrane region" description="Helical" evidence="6">
    <location>
        <begin position="174"/>
        <end position="197"/>
    </location>
</feature>
<keyword evidence="8" id="KW-1185">Reference proteome</keyword>
<evidence type="ECO:0000313" key="7">
    <source>
        <dbReference type="EMBL" id="ASR46215.1"/>
    </source>
</evidence>
<dbReference type="Proteomes" id="UP000214666">
    <property type="component" value="Chromosome"/>
</dbReference>
<dbReference type="GO" id="GO:0005886">
    <property type="term" value="C:plasma membrane"/>
    <property type="evidence" value="ECO:0007669"/>
    <property type="project" value="UniProtKB-SubCell"/>
</dbReference>
<evidence type="ECO:0000256" key="1">
    <source>
        <dbReference type="ARBA" id="ARBA00004651"/>
    </source>
</evidence>
<gene>
    <name evidence="7" type="ORF">B4V02_05695</name>
</gene>
<dbReference type="KEGG" id="pkb:B4V02_05695"/>
<feature type="transmembrane region" description="Helical" evidence="6">
    <location>
        <begin position="218"/>
        <end position="239"/>
    </location>
</feature>
<sequence length="421" mass="46470">MNNRLRPLMFPLFNVLLNGFNFFFHIAASWYLTGQAYGQANALLALFALLSVLGLSIQLLTAKLVSKGDHKLPLRSLPLGSLLLKAPLLLTVLAIVILVVFHPLLRSLLGVESGPLFMLYGLVGLHILVSSCRGDLQGRERMLALNVNYYIEVLGKLGLFFVLAALGLKLEALLLASCGGMLLSLLHGWIVSARGLSLFSNRGERVPSGLWKSLGQDFTDSLITNLFILFCISIDMLYVQHYFPEQASSYAIALKYSQLVYYVSYSLIAAFIPKLGAHGHDRQALGKLIAVYGGLMAVAAICVYVGTTFVFPSSIPVLFGSSYQSAEAFIPWGGWVYWLFSIVLFFVHMHVLVGRRKSMFSLIAGAAALLAAFHMAHNKPSDFLLSELVVYGAMSLYFVVDAYFYLFKIKIRGDSPHEYNT</sequence>
<feature type="transmembrane region" description="Helical" evidence="6">
    <location>
        <begin position="388"/>
        <end position="407"/>
    </location>
</feature>
<evidence type="ECO:0000256" key="6">
    <source>
        <dbReference type="SAM" id="Phobius"/>
    </source>
</evidence>
<dbReference type="OrthoDB" id="2601312at2"/>
<reference evidence="7 8" key="1">
    <citation type="submission" date="2017-03" db="EMBL/GenBank/DDBJ databases">
        <title>Complete genome sequence of Paenibacillus Kribbensis producing bioflocculants.</title>
        <authorList>
            <person name="Lee H.-G."/>
            <person name="Oh H.-M."/>
        </authorList>
    </citation>
    <scope>NUCLEOTIDE SEQUENCE [LARGE SCALE GENOMIC DNA]</scope>
    <source>
        <strain evidence="7 8">AM49</strain>
    </source>
</reference>
<feature type="transmembrane region" description="Helical" evidence="6">
    <location>
        <begin position="259"/>
        <end position="277"/>
    </location>
</feature>
<keyword evidence="4 6" id="KW-1133">Transmembrane helix</keyword>
<dbReference type="PANTHER" id="PTHR30250">
    <property type="entry name" value="PST FAMILY PREDICTED COLANIC ACID TRANSPORTER"/>
    <property type="match status" value="1"/>
</dbReference>
<dbReference type="AlphaFoldDB" id="A0A222WJ23"/>
<evidence type="ECO:0000256" key="4">
    <source>
        <dbReference type="ARBA" id="ARBA00022989"/>
    </source>
</evidence>
<feature type="transmembrane region" description="Helical" evidence="6">
    <location>
        <begin position="117"/>
        <end position="136"/>
    </location>
</feature>
<dbReference type="EMBL" id="CP020028">
    <property type="protein sequence ID" value="ASR46215.1"/>
    <property type="molecule type" value="Genomic_DNA"/>
</dbReference>
<feature type="transmembrane region" description="Helical" evidence="6">
    <location>
        <begin position="12"/>
        <end position="32"/>
    </location>
</feature>
<feature type="transmembrane region" description="Helical" evidence="6">
    <location>
        <begin position="148"/>
        <end position="168"/>
    </location>
</feature>
<dbReference type="RefSeq" id="WP_094154061.1">
    <property type="nucleotide sequence ID" value="NZ_CP020028.1"/>
</dbReference>
<feature type="transmembrane region" description="Helical" evidence="6">
    <location>
        <begin position="360"/>
        <end position="376"/>
    </location>
</feature>
<dbReference type="InterPro" id="IPR050833">
    <property type="entry name" value="Poly_Biosynth_Transport"/>
</dbReference>
<organism evidence="7 8">
    <name type="scientific">Paenibacillus kribbensis</name>
    <dbReference type="NCBI Taxonomy" id="172713"/>
    <lineage>
        <taxon>Bacteria</taxon>
        <taxon>Bacillati</taxon>
        <taxon>Bacillota</taxon>
        <taxon>Bacilli</taxon>
        <taxon>Bacillales</taxon>
        <taxon>Paenibacillaceae</taxon>
        <taxon>Paenibacillus</taxon>
    </lineage>
</organism>
<evidence type="ECO:0000256" key="2">
    <source>
        <dbReference type="ARBA" id="ARBA00022475"/>
    </source>
</evidence>
<keyword evidence="5 6" id="KW-0472">Membrane</keyword>
<keyword evidence="2" id="KW-1003">Cell membrane</keyword>
<keyword evidence="3 6" id="KW-0812">Transmembrane</keyword>
<proteinExistence type="predicted"/>
<evidence type="ECO:0000256" key="3">
    <source>
        <dbReference type="ARBA" id="ARBA00022692"/>
    </source>
</evidence>
<feature type="transmembrane region" description="Helical" evidence="6">
    <location>
        <begin position="82"/>
        <end position="105"/>
    </location>
</feature>
<protein>
    <submittedName>
        <fullName evidence="7">Transporter</fullName>
    </submittedName>
</protein>